<dbReference type="Pfam" id="PF00534">
    <property type="entry name" value="Glycos_transf_1"/>
    <property type="match status" value="1"/>
</dbReference>
<proteinExistence type="predicted"/>
<dbReference type="AlphaFoldDB" id="A0A7C1CCE6"/>
<evidence type="ECO:0000259" key="2">
    <source>
        <dbReference type="Pfam" id="PF00534"/>
    </source>
</evidence>
<protein>
    <submittedName>
        <fullName evidence="3">Glycosyltransferase family 1 protein</fullName>
    </submittedName>
</protein>
<dbReference type="InterPro" id="IPR001296">
    <property type="entry name" value="Glyco_trans_1"/>
</dbReference>
<comment type="caution">
    <text evidence="3">The sequence shown here is derived from an EMBL/GenBank/DDBJ whole genome shotgun (WGS) entry which is preliminary data.</text>
</comment>
<gene>
    <name evidence="3" type="ORF">ENN26_02525</name>
</gene>
<accession>A0A7C1CCE6</accession>
<dbReference type="SUPFAM" id="SSF53756">
    <property type="entry name" value="UDP-Glycosyltransferase/glycogen phosphorylase"/>
    <property type="match status" value="1"/>
</dbReference>
<feature type="domain" description="Glycosyl transferase family 1" evidence="2">
    <location>
        <begin position="211"/>
        <end position="364"/>
    </location>
</feature>
<evidence type="ECO:0000256" key="1">
    <source>
        <dbReference type="ARBA" id="ARBA00022679"/>
    </source>
</evidence>
<reference evidence="3" key="1">
    <citation type="journal article" date="2020" name="mSystems">
        <title>Genome- and Community-Level Interaction Insights into Carbon Utilization and Element Cycling Functions of Hydrothermarchaeota in Hydrothermal Sediment.</title>
        <authorList>
            <person name="Zhou Z."/>
            <person name="Liu Y."/>
            <person name="Xu W."/>
            <person name="Pan J."/>
            <person name="Luo Z.H."/>
            <person name="Li M."/>
        </authorList>
    </citation>
    <scope>NUCLEOTIDE SEQUENCE [LARGE SCALE GENOMIC DNA]</scope>
    <source>
        <strain evidence="3">SpSt-116</strain>
    </source>
</reference>
<dbReference type="EMBL" id="DSAY01000047">
    <property type="protein sequence ID" value="HDP14643.1"/>
    <property type="molecule type" value="Genomic_DNA"/>
</dbReference>
<dbReference type="Gene3D" id="3.40.50.2000">
    <property type="entry name" value="Glycogen Phosphorylase B"/>
    <property type="match status" value="2"/>
</dbReference>
<dbReference type="CDD" id="cd03801">
    <property type="entry name" value="GT4_PimA-like"/>
    <property type="match status" value="1"/>
</dbReference>
<evidence type="ECO:0000313" key="3">
    <source>
        <dbReference type="EMBL" id="HDP14643.1"/>
    </source>
</evidence>
<sequence length="389" mass="43798">MKILFATYDVGLSGGARAIFKVAEGLKERNYDVVILTLGGDSSWISSRVPVQYVKYKIPGVLKLPLSLGKMIFFRQIRTAEVYPIELEGISKKIGIHLDLVRPLAEALMDINPDVAVATWYPTALAVWLSGVERRLFFVQDFPDVVKEYTGEYGLKVFEKVLQLPFFFLANSSYTKELILSHNMDARVKVTGVGVDIETFYPRNHKMIDSSGKPIIMAILRSASFKGARIALKSLNIVNRKIPIYALLVVESKTDYVKKLFNEEKPTFRYTIYRNVDDDTLAKLYSSSDVFIFTSYRESFGLPPLEAMACGTPVVTTDCGGNRDYAVNGYNALVVPPGDPQEIARAVVELLKNGNLRERLIDAGLVTAKQWKWDKVIDRFDDVLRNINQ</sequence>
<dbReference type="PANTHER" id="PTHR46401:SF2">
    <property type="entry name" value="GLYCOSYLTRANSFERASE WBBK-RELATED"/>
    <property type="match status" value="1"/>
</dbReference>
<name>A0A7C1CCE6_9CREN</name>
<dbReference type="PANTHER" id="PTHR46401">
    <property type="entry name" value="GLYCOSYLTRANSFERASE WBBK-RELATED"/>
    <property type="match status" value="1"/>
</dbReference>
<organism evidence="3">
    <name type="scientific">Thermofilum adornatum</name>
    <dbReference type="NCBI Taxonomy" id="1365176"/>
    <lineage>
        <taxon>Archaea</taxon>
        <taxon>Thermoproteota</taxon>
        <taxon>Thermoprotei</taxon>
        <taxon>Thermofilales</taxon>
        <taxon>Thermofilaceae</taxon>
        <taxon>Thermofilum</taxon>
    </lineage>
</organism>
<dbReference type="GO" id="GO:0016757">
    <property type="term" value="F:glycosyltransferase activity"/>
    <property type="evidence" value="ECO:0007669"/>
    <property type="project" value="InterPro"/>
</dbReference>
<keyword evidence="1 3" id="KW-0808">Transferase</keyword>